<reference evidence="2 3" key="1">
    <citation type="submission" date="2018-06" db="EMBL/GenBank/DDBJ databases">
        <title>Genomic Encyclopedia of Type Strains, Phase IV (KMG-IV): sequencing the most valuable type-strain genomes for metagenomic binning, comparative biology and taxonomic classification.</title>
        <authorList>
            <person name="Goeker M."/>
        </authorList>
    </citation>
    <scope>NUCLEOTIDE SEQUENCE [LARGE SCALE GENOMIC DNA]</scope>
    <source>
        <strain evidence="2 3">DSM 25532</strain>
    </source>
</reference>
<comment type="caution">
    <text evidence="2">The sequence shown here is derived from an EMBL/GenBank/DDBJ whole genome shotgun (WGS) entry which is preliminary data.</text>
</comment>
<evidence type="ECO:0000313" key="2">
    <source>
        <dbReference type="EMBL" id="RBP37670.1"/>
    </source>
</evidence>
<dbReference type="Proteomes" id="UP000253426">
    <property type="component" value="Unassembled WGS sequence"/>
</dbReference>
<dbReference type="SUPFAM" id="SSF54001">
    <property type="entry name" value="Cysteine proteinases"/>
    <property type="match status" value="1"/>
</dbReference>
<accession>A0A366H6C9</accession>
<proteinExistence type="predicted"/>
<dbReference type="InterPro" id="IPR038765">
    <property type="entry name" value="Papain-like_cys_pep_sf"/>
</dbReference>
<dbReference type="Gene3D" id="3.90.1720.10">
    <property type="entry name" value="endopeptidase domain like (from Nostoc punctiforme)"/>
    <property type="match status" value="1"/>
</dbReference>
<sequence length="212" mass="23658">MLGAMRITVFFFALLVATTTFCDAGGKKAAAPKTSYYQPQEGDILFQSLPHMPIVDAIEGCTKSPFSHCGIVHKNAQGIWVVIEAIGPVRETPLPLWTMQGREAKFWVRRLKSAHQKQIPAFVKAAKVYAGRPYDIHYKMDDEAIYCSELIYKAYRDATGKGLGVLMKLGDLDWKPWTAVIKEIEGGNVPLEREMITPKSLAEANELEVVEL</sequence>
<keyword evidence="1" id="KW-0732">Signal</keyword>
<name>A0A366H6C9_9BACT</name>
<organism evidence="2 3">
    <name type="scientific">Roseimicrobium gellanilyticum</name>
    <dbReference type="NCBI Taxonomy" id="748857"/>
    <lineage>
        <taxon>Bacteria</taxon>
        <taxon>Pseudomonadati</taxon>
        <taxon>Verrucomicrobiota</taxon>
        <taxon>Verrucomicrobiia</taxon>
        <taxon>Verrucomicrobiales</taxon>
        <taxon>Verrucomicrobiaceae</taxon>
        <taxon>Roseimicrobium</taxon>
    </lineage>
</organism>
<keyword evidence="3" id="KW-1185">Reference proteome</keyword>
<protein>
    <submittedName>
        <fullName evidence="2">Permuted papain-like amidase YaeF/Yiix C92 family enzyme</fullName>
    </submittedName>
</protein>
<dbReference type="AlphaFoldDB" id="A0A366H6C9"/>
<dbReference type="OrthoDB" id="195541at2"/>
<gene>
    <name evidence="2" type="ORF">DES53_11352</name>
</gene>
<feature type="signal peptide" evidence="1">
    <location>
        <begin position="1"/>
        <end position="24"/>
    </location>
</feature>
<dbReference type="Pfam" id="PF05708">
    <property type="entry name" value="Peptidase_C92"/>
    <property type="match status" value="1"/>
</dbReference>
<evidence type="ECO:0000313" key="3">
    <source>
        <dbReference type="Proteomes" id="UP000253426"/>
    </source>
</evidence>
<feature type="chain" id="PRO_5016925493" evidence="1">
    <location>
        <begin position="25"/>
        <end position="212"/>
    </location>
</feature>
<evidence type="ECO:0000256" key="1">
    <source>
        <dbReference type="SAM" id="SignalP"/>
    </source>
</evidence>
<dbReference type="InterPro" id="IPR024453">
    <property type="entry name" value="Peptidase_C92"/>
</dbReference>
<dbReference type="EMBL" id="QNRR01000013">
    <property type="protein sequence ID" value="RBP37670.1"/>
    <property type="molecule type" value="Genomic_DNA"/>
</dbReference>